<keyword evidence="6 8" id="KW-0648">Protein biosynthesis</keyword>
<dbReference type="Proteomes" id="UP001055156">
    <property type="component" value="Unassembled WGS sequence"/>
</dbReference>
<comment type="caution">
    <text evidence="11">The sequence shown here is derived from an EMBL/GenBank/DDBJ whole genome shotgun (WGS) entry which is preliminary data.</text>
</comment>
<keyword evidence="7 8" id="KW-0030">Aminoacyl-tRNA synthetase</keyword>
<dbReference type="InterPro" id="IPR001412">
    <property type="entry name" value="aa-tRNA-synth_I_CS"/>
</dbReference>
<comment type="similarity">
    <text evidence="1 8">Belongs to the class-I aminoacyl-tRNA synthetase family. Glutamate--tRNA ligase type 1 subfamily.</text>
</comment>
<evidence type="ECO:0000256" key="4">
    <source>
        <dbReference type="ARBA" id="ARBA00022741"/>
    </source>
</evidence>
<dbReference type="InterPro" id="IPR045462">
    <property type="entry name" value="aa-tRNA-synth_I_cd-bd"/>
</dbReference>
<dbReference type="SUPFAM" id="SSF48163">
    <property type="entry name" value="An anticodon-binding domain of class I aminoacyl-tRNA synthetases"/>
    <property type="match status" value="1"/>
</dbReference>
<comment type="subunit">
    <text evidence="8">Monomer.</text>
</comment>
<dbReference type="PROSITE" id="PS00178">
    <property type="entry name" value="AA_TRNA_LIGASE_I"/>
    <property type="match status" value="1"/>
</dbReference>
<feature type="binding site" evidence="8">
    <location>
        <position position="253"/>
    </location>
    <ligand>
        <name>ATP</name>
        <dbReference type="ChEBI" id="CHEBI:30616"/>
    </ligand>
</feature>
<dbReference type="EC" id="6.1.1.17" evidence="8"/>
<proteinExistence type="inferred from homology"/>
<evidence type="ECO:0000256" key="1">
    <source>
        <dbReference type="ARBA" id="ARBA00007894"/>
    </source>
</evidence>
<feature type="short sequence motif" description="'KMSKS' region" evidence="8">
    <location>
        <begin position="250"/>
        <end position="254"/>
    </location>
</feature>
<dbReference type="InterPro" id="IPR020751">
    <property type="entry name" value="aa-tRNA-synth_I_codon-bd_sub2"/>
</dbReference>
<evidence type="ECO:0000256" key="7">
    <source>
        <dbReference type="ARBA" id="ARBA00023146"/>
    </source>
</evidence>
<evidence type="ECO:0000313" key="12">
    <source>
        <dbReference type="Proteomes" id="UP001055156"/>
    </source>
</evidence>
<comment type="function">
    <text evidence="8">Catalyzes the attachment of glutamate to tRNA(Glu) in a two-step reaction: glutamate is first activated by ATP to form Glu-AMP and then transferred to the acceptor end of tRNA(Glu).</text>
</comment>
<dbReference type="Pfam" id="PF19269">
    <property type="entry name" value="Anticodon_2"/>
    <property type="match status" value="1"/>
</dbReference>
<gene>
    <name evidence="11" type="primary">gltX1</name>
    <name evidence="8" type="synonym">gltX</name>
    <name evidence="11" type="ORF">LKMONMHP_0611</name>
</gene>
<feature type="domain" description="Glutamyl/glutaminyl-tRNA synthetase class Ib catalytic" evidence="9">
    <location>
        <begin position="15"/>
        <end position="317"/>
    </location>
</feature>
<dbReference type="PANTHER" id="PTHR43311:SF2">
    <property type="entry name" value="GLUTAMATE--TRNA LIGASE, MITOCHONDRIAL-RELATED"/>
    <property type="match status" value="1"/>
</dbReference>
<comment type="subcellular location">
    <subcellularLocation>
        <location evidence="8">Cytoplasm</location>
    </subcellularLocation>
</comment>
<keyword evidence="2 8" id="KW-0963">Cytoplasm</keyword>
<reference evidence="11" key="1">
    <citation type="journal article" date="2021" name="Front. Microbiol.">
        <title>Comprehensive Comparative Genomics and Phenotyping of Methylobacterium Species.</title>
        <authorList>
            <person name="Alessa O."/>
            <person name="Ogura Y."/>
            <person name="Fujitani Y."/>
            <person name="Takami H."/>
            <person name="Hayashi T."/>
            <person name="Sahin N."/>
            <person name="Tani A."/>
        </authorList>
    </citation>
    <scope>NUCLEOTIDE SEQUENCE</scope>
    <source>
        <strain evidence="11">NBRC 15689</strain>
    </source>
</reference>
<evidence type="ECO:0000256" key="3">
    <source>
        <dbReference type="ARBA" id="ARBA00022598"/>
    </source>
</evidence>
<dbReference type="InterPro" id="IPR008925">
    <property type="entry name" value="aa_tRNA-synth_I_cd-bd_sf"/>
</dbReference>
<evidence type="ECO:0000256" key="5">
    <source>
        <dbReference type="ARBA" id="ARBA00022840"/>
    </source>
</evidence>
<name>A0ABQ4T2A4_METOR</name>
<evidence type="ECO:0000259" key="10">
    <source>
        <dbReference type="Pfam" id="PF19269"/>
    </source>
</evidence>
<dbReference type="Gene3D" id="1.10.10.350">
    <property type="match status" value="1"/>
</dbReference>
<dbReference type="NCBIfam" id="TIGR00464">
    <property type="entry name" value="gltX_bact"/>
    <property type="match status" value="1"/>
</dbReference>
<feature type="short sequence motif" description="'HIGH' region" evidence="8">
    <location>
        <begin position="19"/>
        <end position="29"/>
    </location>
</feature>
<evidence type="ECO:0000256" key="8">
    <source>
        <dbReference type="HAMAP-Rule" id="MF_00022"/>
    </source>
</evidence>
<dbReference type="PRINTS" id="PR00987">
    <property type="entry name" value="TRNASYNTHGLU"/>
</dbReference>
<dbReference type="SUPFAM" id="SSF52374">
    <property type="entry name" value="Nucleotidylyl transferase"/>
    <property type="match status" value="1"/>
</dbReference>
<keyword evidence="5 8" id="KW-0067">ATP-binding</keyword>
<evidence type="ECO:0000256" key="6">
    <source>
        <dbReference type="ARBA" id="ARBA00022917"/>
    </source>
</evidence>
<dbReference type="Pfam" id="PF00749">
    <property type="entry name" value="tRNA-synt_1c"/>
    <property type="match status" value="1"/>
</dbReference>
<dbReference type="Gene3D" id="3.40.50.620">
    <property type="entry name" value="HUPs"/>
    <property type="match status" value="1"/>
</dbReference>
<dbReference type="RefSeq" id="WP_238309739.1">
    <property type="nucleotide sequence ID" value="NZ_BPQV01000002.1"/>
</dbReference>
<dbReference type="InterPro" id="IPR014729">
    <property type="entry name" value="Rossmann-like_a/b/a_fold"/>
</dbReference>
<feature type="domain" description="Aminoacyl-tRNA synthetase class I anticodon-binding" evidence="10">
    <location>
        <begin position="395"/>
        <end position="453"/>
    </location>
</feature>
<reference evidence="11" key="2">
    <citation type="submission" date="2021-08" db="EMBL/GenBank/DDBJ databases">
        <authorList>
            <person name="Tani A."/>
            <person name="Ola A."/>
            <person name="Ogura Y."/>
            <person name="Katsura K."/>
            <person name="Hayashi T."/>
        </authorList>
    </citation>
    <scope>NUCLEOTIDE SEQUENCE</scope>
    <source>
        <strain evidence="11">NBRC 15689</strain>
    </source>
</reference>
<dbReference type="InterPro" id="IPR020058">
    <property type="entry name" value="Glu/Gln-tRNA-synth_Ib_cat-dom"/>
</dbReference>
<dbReference type="GO" id="GO:0016874">
    <property type="term" value="F:ligase activity"/>
    <property type="evidence" value="ECO:0007669"/>
    <property type="project" value="UniProtKB-KW"/>
</dbReference>
<protein>
    <recommendedName>
        <fullName evidence="8">Glutamate--tRNA ligase</fullName>
        <ecNumber evidence="8">6.1.1.17</ecNumber>
    </recommendedName>
    <alternativeName>
        <fullName evidence="8">Glutamyl-tRNA synthetase</fullName>
        <shortName evidence="8">GluRS</shortName>
    </alternativeName>
</protein>
<evidence type="ECO:0000256" key="2">
    <source>
        <dbReference type="ARBA" id="ARBA00022490"/>
    </source>
</evidence>
<sequence length="457" mass="49768">MSTSPSVSPTAPPLVRFAPSPTGFLHIGNARPALLNQLFARARGGRFLLRLDDTDRERSTEAFAEAIREDLTWLGIVPDLFARQSARKAQHDEAAERLKAAGRLYPCYETPEELERRRKRQLGRGLPPIYDRAALSLTAEDRARLEAEGRHPHWRFKLDHKVVAWDDLVRGPSHVDCASLSDPVLIRADGSYLYTLPSVVDDADLGVTHVIRGEDHVTNTGVQVQLFEALGAAVPAFGHHNLLTMADGEGLSKRLGHLSLRSLRAAGYEPAAVRSLAVLTGSAEAVRPVASLDELAGLVDLSQISRAPARFDPAELDGLNARLVHDMPYAEAAERLRAMGVAEECAEAFWGAVRANLGRVAEAEAWWRVVTGPVTPVIVDPDVSRRALALLPDGPFDAGTWKAWTETVKRDTGAKGRALFMPLRQALTGLDHGPDLANLLPLIGRERAAKRLSGESA</sequence>
<evidence type="ECO:0000313" key="11">
    <source>
        <dbReference type="EMBL" id="GJE25771.1"/>
    </source>
</evidence>
<evidence type="ECO:0000259" key="9">
    <source>
        <dbReference type="Pfam" id="PF00749"/>
    </source>
</evidence>
<dbReference type="EMBL" id="BPQV01000002">
    <property type="protein sequence ID" value="GJE25771.1"/>
    <property type="molecule type" value="Genomic_DNA"/>
</dbReference>
<dbReference type="InterPro" id="IPR004527">
    <property type="entry name" value="Glu-tRNA-ligase_bac/mito"/>
</dbReference>
<keyword evidence="4 8" id="KW-0547">Nucleotide-binding</keyword>
<comment type="catalytic activity">
    <reaction evidence="8">
        <text>tRNA(Glu) + L-glutamate + ATP = L-glutamyl-tRNA(Glu) + AMP + diphosphate</text>
        <dbReference type="Rhea" id="RHEA:23540"/>
        <dbReference type="Rhea" id="RHEA-COMP:9663"/>
        <dbReference type="Rhea" id="RHEA-COMP:9680"/>
        <dbReference type="ChEBI" id="CHEBI:29985"/>
        <dbReference type="ChEBI" id="CHEBI:30616"/>
        <dbReference type="ChEBI" id="CHEBI:33019"/>
        <dbReference type="ChEBI" id="CHEBI:78442"/>
        <dbReference type="ChEBI" id="CHEBI:78520"/>
        <dbReference type="ChEBI" id="CHEBI:456215"/>
        <dbReference type="EC" id="6.1.1.17"/>
    </reaction>
</comment>
<organism evidence="11 12">
    <name type="scientific">Methylobacterium organophilum</name>
    <dbReference type="NCBI Taxonomy" id="410"/>
    <lineage>
        <taxon>Bacteria</taxon>
        <taxon>Pseudomonadati</taxon>
        <taxon>Pseudomonadota</taxon>
        <taxon>Alphaproteobacteria</taxon>
        <taxon>Hyphomicrobiales</taxon>
        <taxon>Methylobacteriaceae</taxon>
        <taxon>Methylobacterium</taxon>
    </lineage>
</organism>
<keyword evidence="12" id="KW-1185">Reference proteome</keyword>
<comment type="caution">
    <text evidence="8">Lacks conserved residue(s) required for the propagation of feature annotation.</text>
</comment>
<dbReference type="InterPro" id="IPR049940">
    <property type="entry name" value="GluQ/Sye"/>
</dbReference>
<dbReference type="HAMAP" id="MF_00022">
    <property type="entry name" value="Glu_tRNA_synth_type1"/>
    <property type="match status" value="1"/>
</dbReference>
<keyword evidence="3 8" id="KW-0436">Ligase</keyword>
<accession>A0ABQ4T2A4</accession>
<dbReference type="InterPro" id="IPR000924">
    <property type="entry name" value="Glu/Gln-tRNA-synth"/>
</dbReference>
<dbReference type="PANTHER" id="PTHR43311">
    <property type="entry name" value="GLUTAMATE--TRNA LIGASE"/>
    <property type="match status" value="1"/>
</dbReference>